<dbReference type="Gene3D" id="2.130.10.10">
    <property type="entry name" value="YVTN repeat-like/Quinoprotein amine dehydrogenase"/>
    <property type="match status" value="1"/>
</dbReference>
<keyword evidence="2" id="KW-1185">Reference proteome</keyword>
<organism evidence="1 2">
    <name type="scientific">Clytia hemisphaerica</name>
    <dbReference type="NCBI Taxonomy" id="252671"/>
    <lineage>
        <taxon>Eukaryota</taxon>
        <taxon>Metazoa</taxon>
        <taxon>Cnidaria</taxon>
        <taxon>Hydrozoa</taxon>
        <taxon>Hydroidolina</taxon>
        <taxon>Leptothecata</taxon>
        <taxon>Obeliida</taxon>
        <taxon>Clytiidae</taxon>
        <taxon>Clytia</taxon>
    </lineage>
</organism>
<dbReference type="AlphaFoldDB" id="A0A7M5UYJ0"/>
<dbReference type="InterPro" id="IPR036322">
    <property type="entry name" value="WD40_repeat_dom_sf"/>
</dbReference>
<dbReference type="InterPro" id="IPR049547">
    <property type="entry name" value="WDR93_beta-prop"/>
</dbReference>
<dbReference type="OrthoDB" id="300641at2759"/>
<dbReference type="GeneID" id="136800153"/>
<dbReference type="Pfam" id="PF21030">
    <property type="entry name" value="WDR93"/>
    <property type="match status" value="1"/>
</dbReference>
<evidence type="ECO:0000313" key="2">
    <source>
        <dbReference type="Proteomes" id="UP000594262"/>
    </source>
</evidence>
<dbReference type="InterPro" id="IPR015943">
    <property type="entry name" value="WD40/YVTN_repeat-like_dom_sf"/>
</dbReference>
<dbReference type="RefSeq" id="XP_066912867.1">
    <property type="nucleotide sequence ID" value="XM_067056766.1"/>
</dbReference>
<protein>
    <submittedName>
        <fullName evidence="1">Uncharacterized protein</fullName>
    </submittedName>
</protein>
<name>A0A7M5UYJ0_9CNID</name>
<dbReference type="EnsemblMetazoa" id="CLYHEMT000546.2">
    <property type="protein sequence ID" value="CLYHEMP000546.2"/>
    <property type="gene ID" value="CLYHEMG000546"/>
</dbReference>
<accession>A0A7M5UYJ0</accession>
<evidence type="ECO:0000313" key="1">
    <source>
        <dbReference type="EnsemblMetazoa" id="CLYHEMP000546.2"/>
    </source>
</evidence>
<sequence length="652" mass="74574">MLETKSKMRIFNRYEPPSPSMQGDENIDESFLKDVDRLHDILPQPFRRIDKILTDIFDLAWIQIEQKESEKQYSDNIDSNTETVIYEEELFLPQKMKALELYFDNLFVGTTQQLQVYKMPGFQKVVYNQEDHCFEDVVQITTLIGDPASAILLLQHGKEQLSVVGFKDDIFHPICNILEESKEENPHKIHGTVLAKHSHYMAVSFEGKNENELLVYRLPVEDWLNTLRNMVISEEKLSPVVSANENLTTANSQVSLESQSSRLSSNLNTFARSPQILQLQPLKGKANTHSMTTTLKETENSSNMIGQGNIHLLTSSFFENLQMQFDSFTSGIDMSEHRLSMKPTCHFLKGQLSSNIFKGPSIQESKCNAIGVWWENRNQFLVYSLQDTKHSLQSVLPHSGKICLSSVNEETNLIAVALESKCITIWNRYTGEPINTLACEHDITMLQFTTVYDGSLQTKLIYGTSKGKLLQISYDQRSGLSEPLSMDSRSSKSKDQCNQVCATIPGPMNLLCIIWKSGHIFIYDVATCTILCQLELFNSELPLGGIDGNRIKLVFNKNTFVAFRDESTDTGNRSRLFYFNTEEQSILKPFLSFVDTISEEEVEMHRNMDPLETQFVKFLRERIASERSLKTRMAAQHKDFIREAQRIISVEH</sequence>
<dbReference type="SUPFAM" id="SSF50978">
    <property type="entry name" value="WD40 repeat-like"/>
    <property type="match status" value="1"/>
</dbReference>
<reference evidence="1" key="1">
    <citation type="submission" date="2021-01" db="UniProtKB">
        <authorList>
            <consortium name="EnsemblMetazoa"/>
        </authorList>
    </citation>
    <scope>IDENTIFICATION</scope>
</reference>
<dbReference type="Proteomes" id="UP000594262">
    <property type="component" value="Unplaced"/>
</dbReference>
<proteinExistence type="predicted"/>